<sequence>MTLTRVGSDGFFTMKTWIPQLSIDDYPSFQPHLDYNYWLCARMSLKDDGTLLESNRVIFDSYEIPIIFWGYVVEDEVLTILGFHNHEYLNVIKRVLQEKNIQAFEKKFPKMTQYTMCSNLSHTTFFSGIWIKHEAGAFNCDNESNYIGIFDNEAILTDTQDEFQNKILESIVQIITLKIFPDNENDHENPIQYIFRHFCSLFSLIKSIPLLISCFVSILLSEIYYKIAHKHSLYRISQKINREEIPNSQENPITTDKINIQGKLEFIIWEFLEKYYFLAKKRRFFIVRIFLMALKFFIFQFLASLWLASFLFSCLCSLKGYSYEDIIKYQLSSILNEEKQMNKENCFQNKSTRHRPVYYLALIEKNDNRLLRLIKKGIFPNLFDFQPNCHQSLEELDKFTYIGFTNQVDFESAFGKCIRKNIQIAYFSAPQEYLIYFKNILKQNQIWYEE</sequence>
<organism evidence="2 3">
    <name type="scientific">Tritrichomonas foetus</name>
    <dbReference type="NCBI Taxonomy" id="1144522"/>
    <lineage>
        <taxon>Eukaryota</taxon>
        <taxon>Metamonada</taxon>
        <taxon>Parabasalia</taxon>
        <taxon>Tritrichomonadida</taxon>
        <taxon>Tritrichomonadidae</taxon>
        <taxon>Tritrichomonas</taxon>
    </lineage>
</organism>
<keyword evidence="3" id="KW-1185">Reference proteome</keyword>
<protein>
    <submittedName>
        <fullName evidence="2">Uncharacterized protein</fullName>
    </submittedName>
</protein>
<dbReference type="RefSeq" id="XP_068350295.1">
    <property type="nucleotide sequence ID" value="XM_068510973.1"/>
</dbReference>
<reference evidence="2" key="1">
    <citation type="submission" date="2016-10" db="EMBL/GenBank/DDBJ databases">
        <authorList>
            <person name="Benchimol M."/>
            <person name="Almeida L.G."/>
            <person name="Vasconcelos A.T."/>
            <person name="Perreira-Neves A."/>
            <person name="Rosa I.A."/>
            <person name="Tasca T."/>
            <person name="Bogo M.R."/>
            <person name="de Souza W."/>
        </authorList>
    </citation>
    <scope>NUCLEOTIDE SEQUENCE [LARGE SCALE GENOMIC DNA]</scope>
    <source>
        <strain evidence="2">K</strain>
    </source>
</reference>
<evidence type="ECO:0000313" key="3">
    <source>
        <dbReference type="Proteomes" id="UP000179807"/>
    </source>
</evidence>
<keyword evidence="1" id="KW-0812">Transmembrane</keyword>
<evidence type="ECO:0000256" key="1">
    <source>
        <dbReference type="SAM" id="Phobius"/>
    </source>
</evidence>
<dbReference type="AlphaFoldDB" id="A0A1J4JD81"/>
<keyword evidence="1" id="KW-1133">Transmembrane helix</keyword>
<proteinExistence type="predicted"/>
<dbReference type="GeneID" id="94845677"/>
<dbReference type="EMBL" id="MLAK01001133">
    <property type="protein sequence ID" value="OHS97158.1"/>
    <property type="molecule type" value="Genomic_DNA"/>
</dbReference>
<dbReference type="VEuPathDB" id="TrichDB:TRFO_36686"/>
<name>A0A1J4JD81_9EUKA</name>
<gene>
    <name evidence="2" type="ORF">TRFO_36686</name>
</gene>
<dbReference type="Proteomes" id="UP000179807">
    <property type="component" value="Unassembled WGS sequence"/>
</dbReference>
<comment type="caution">
    <text evidence="2">The sequence shown here is derived from an EMBL/GenBank/DDBJ whole genome shotgun (WGS) entry which is preliminary data.</text>
</comment>
<evidence type="ECO:0000313" key="2">
    <source>
        <dbReference type="EMBL" id="OHS97158.1"/>
    </source>
</evidence>
<keyword evidence="1" id="KW-0472">Membrane</keyword>
<feature type="transmembrane region" description="Helical" evidence="1">
    <location>
        <begin position="201"/>
        <end position="225"/>
    </location>
</feature>
<accession>A0A1J4JD81</accession>
<feature type="transmembrane region" description="Helical" evidence="1">
    <location>
        <begin position="285"/>
        <end position="312"/>
    </location>
</feature>